<protein>
    <submittedName>
        <fullName evidence="1">Pyrroline-5-carboxylate reductase 1, mitochondrial</fullName>
    </submittedName>
</protein>
<evidence type="ECO:0000313" key="1">
    <source>
        <dbReference type="EMBL" id="KAG7381024.1"/>
    </source>
</evidence>
<dbReference type="Proteomes" id="UP000693981">
    <property type="component" value="Unassembled WGS sequence"/>
</dbReference>
<proteinExistence type="predicted"/>
<keyword evidence="2" id="KW-1185">Reference proteome</keyword>
<evidence type="ECO:0000313" key="2">
    <source>
        <dbReference type="Proteomes" id="UP000693981"/>
    </source>
</evidence>
<organism evidence="1 2">
    <name type="scientific">Phytophthora boehmeriae</name>
    <dbReference type="NCBI Taxonomy" id="109152"/>
    <lineage>
        <taxon>Eukaryota</taxon>
        <taxon>Sar</taxon>
        <taxon>Stramenopiles</taxon>
        <taxon>Oomycota</taxon>
        <taxon>Peronosporomycetes</taxon>
        <taxon>Peronosporales</taxon>
        <taxon>Peronosporaceae</taxon>
        <taxon>Phytophthora</taxon>
    </lineage>
</organism>
<sequence length="258" mass="28421">MTLLASGYRAAHVALSTRQPDRIPRCDALRAPSALPLLQSVPRYYDNARLARESDVLVLCMPPSQLKSVAIQVRHALAANVEAPPLVISALCGVTLQSLTKACGSQAVVRVQPDVAEIARQWQCPKDEEGQAQSLCGATATLPVVELTAIQQESAERSRQQRLPLRLAAEALAPHREDVRELYHAFVLFARRVSDQEGKLAEVLFGQQSDVVMAALDSHADDERQKQQKTAVETPSWPVEWEQDLAELQTRLAEHALE</sequence>
<name>A0A8T1VNS4_9STRA</name>
<dbReference type="OrthoDB" id="195672at2759"/>
<dbReference type="EMBL" id="JAGDFL010000821">
    <property type="protein sequence ID" value="KAG7381024.1"/>
    <property type="molecule type" value="Genomic_DNA"/>
</dbReference>
<gene>
    <name evidence="1" type="primary">PYCR1</name>
    <name evidence="1" type="ORF">PHYBOEH_011223</name>
</gene>
<comment type="caution">
    <text evidence="1">The sequence shown here is derived from an EMBL/GenBank/DDBJ whole genome shotgun (WGS) entry which is preliminary data.</text>
</comment>
<accession>A0A8T1VNS4</accession>
<dbReference type="AlphaFoldDB" id="A0A8T1VNS4"/>
<reference evidence="1" key="1">
    <citation type="submission" date="2021-02" db="EMBL/GenBank/DDBJ databases">
        <authorList>
            <person name="Palmer J.M."/>
        </authorList>
    </citation>
    <scope>NUCLEOTIDE SEQUENCE</scope>
    <source>
        <strain evidence="1">SCRP23</strain>
    </source>
</reference>